<dbReference type="PANTHER" id="PTHR31516">
    <property type="entry name" value="STABILIZER OF AXONEMAL MICROTUBULES 2"/>
    <property type="match status" value="1"/>
</dbReference>
<proteinExistence type="inferred from homology"/>
<organism evidence="3 4">
    <name type="scientific">Pangasianodon hypophthalmus</name>
    <name type="common">Striped catfish</name>
    <name type="synonym">Helicophagus hypophthalmus</name>
    <dbReference type="NCBI Taxonomy" id="310915"/>
    <lineage>
        <taxon>Eukaryota</taxon>
        <taxon>Metazoa</taxon>
        <taxon>Chordata</taxon>
        <taxon>Craniata</taxon>
        <taxon>Vertebrata</taxon>
        <taxon>Euteleostomi</taxon>
        <taxon>Actinopterygii</taxon>
        <taxon>Neopterygii</taxon>
        <taxon>Teleostei</taxon>
        <taxon>Ostariophysi</taxon>
        <taxon>Siluriformes</taxon>
        <taxon>Pangasiidae</taxon>
        <taxon>Pangasianodon</taxon>
    </lineage>
</organism>
<evidence type="ECO:0000313" key="3">
    <source>
        <dbReference type="EMBL" id="KAB5559011.1"/>
    </source>
</evidence>
<dbReference type="AlphaFoldDB" id="A0A5N5MXH4"/>
<dbReference type="GO" id="GO:0005879">
    <property type="term" value="C:axonemal microtubule"/>
    <property type="evidence" value="ECO:0007669"/>
    <property type="project" value="TreeGrafter"/>
</dbReference>
<name>A0A5N5MXH4_PANHP</name>
<dbReference type="Pfam" id="PF05217">
    <property type="entry name" value="SAXO1-2"/>
    <property type="match status" value="1"/>
</dbReference>
<dbReference type="GO" id="GO:0036064">
    <property type="term" value="C:ciliary basal body"/>
    <property type="evidence" value="ECO:0007669"/>
    <property type="project" value="TreeGrafter"/>
</dbReference>
<sequence length="469" mass="53762">MKRLCVCEICNCGRHRCTQEPTALYRKGSQGCVVSEYTEKYPGYKSYQPPKSLKPKQEKKSSREPMEGTTTFRSDFVLYKVSQRPGKQRAEYKPNPGEIDLATTYKQEFSPYKLEPVIPWRPKERIQGATGKLDTVPTYKEHFRQWEISKWESPKHKVSYHPPAEKFGNATTFQDDFIPRGLVPRESFKPSNVAKLSDAPFDGVTSNQLNYIPHPVEVHLVKAPHEYKPSDQPFQDLTTHRNDFQGLAGQMPKSCKPEHIKMSCDAPLQSSTEFRDRFQPWAASPTRLQKTLEYVSPTEEMDLNTTTGTTFIKHHIQPFVSAKPLPKPIRSSVPFQGNTTTKEDFKAWKAQRQEMIRKAPEIHRDSGKMEDMSTFKAHYIQHQLQPNISCKPLTAPLRSEAPLDEETTYRNEFTPKEIRVCPASLESVPGFVFEKVDDRGHRFFRKLSSQEQMSTGCEVQAPNAVAMVS</sequence>
<reference evidence="3 4" key="1">
    <citation type="submission" date="2019-06" db="EMBL/GenBank/DDBJ databases">
        <title>A chromosome-scale genome assembly of the striped catfish, Pangasianodon hypophthalmus.</title>
        <authorList>
            <person name="Wen M."/>
            <person name="Zahm M."/>
            <person name="Roques C."/>
            <person name="Cabau C."/>
            <person name="Klopp C."/>
            <person name="Donnadieu C."/>
            <person name="Jouanno E."/>
            <person name="Avarre J.-C."/>
            <person name="Campet M."/>
            <person name="Ha T.T.T."/>
            <person name="Dugue R."/>
            <person name="Lampietro C."/>
            <person name="Louis A."/>
            <person name="Herpin A."/>
            <person name="Echchiki A."/>
            <person name="Berthelot C."/>
            <person name="Parey E."/>
            <person name="Roest-Crollius H."/>
            <person name="Braasch I."/>
            <person name="Postlethwait J."/>
            <person name="Bobe J."/>
            <person name="Montfort J."/>
            <person name="Bouchez O."/>
            <person name="Begum T."/>
            <person name="Schartl M."/>
            <person name="Guiguen Y."/>
        </authorList>
    </citation>
    <scope>NUCLEOTIDE SEQUENCE [LARGE SCALE GENOMIC DNA]</scope>
    <source>
        <strain evidence="3 4">Indonesia</strain>
        <tissue evidence="3">Blood</tissue>
    </source>
</reference>
<evidence type="ECO:0008006" key="5">
    <source>
        <dbReference type="Google" id="ProtNLM"/>
    </source>
</evidence>
<gene>
    <name evidence="3" type="ORF">PHYPO_G00023910</name>
</gene>
<accession>A0A5N5MXH4</accession>
<dbReference type="PANTHER" id="PTHR31516:SF17">
    <property type="entry name" value="STABILIZER OF AXONEMAL MICROTUBULES 2"/>
    <property type="match status" value="1"/>
</dbReference>
<evidence type="ECO:0000256" key="1">
    <source>
        <dbReference type="ARBA" id="ARBA00008738"/>
    </source>
</evidence>
<protein>
    <recommendedName>
        <fullName evidence="5">Stabilizer of axonemal microtubules 2</fullName>
    </recommendedName>
</protein>
<dbReference type="GO" id="GO:0008017">
    <property type="term" value="F:microtubule binding"/>
    <property type="evidence" value="ECO:0007669"/>
    <property type="project" value="InterPro"/>
</dbReference>
<comment type="caution">
    <text evidence="3">The sequence shown here is derived from an EMBL/GenBank/DDBJ whole genome shotgun (WGS) entry which is preliminary data.</text>
</comment>
<dbReference type="Proteomes" id="UP000327468">
    <property type="component" value="Chromosome 11"/>
</dbReference>
<dbReference type="GO" id="GO:0005814">
    <property type="term" value="C:centriole"/>
    <property type="evidence" value="ECO:0007669"/>
    <property type="project" value="TreeGrafter"/>
</dbReference>
<dbReference type="GO" id="GO:0036126">
    <property type="term" value="C:sperm flagellum"/>
    <property type="evidence" value="ECO:0007669"/>
    <property type="project" value="TreeGrafter"/>
</dbReference>
<feature type="compositionally biased region" description="Basic and acidic residues" evidence="2">
    <location>
        <begin position="55"/>
        <end position="66"/>
    </location>
</feature>
<comment type="similarity">
    <text evidence="1">Belongs to the FAM154 family.</text>
</comment>
<dbReference type="InterPro" id="IPR033336">
    <property type="entry name" value="SAXO1/2"/>
</dbReference>
<evidence type="ECO:0000313" key="4">
    <source>
        <dbReference type="Proteomes" id="UP000327468"/>
    </source>
</evidence>
<dbReference type="EMBL" id="VFJC01000012">
    <property type="protein sequence ID" value="KAB5559011.1"/>
    <property type="molecule type" value="Genomic_DNA"/>
</dbReference>
<feature type="region of interest" description="Disordered" evidence="2">
    <location>
        <begin position="45"/>
        <end position="67"/>
    </location>
</feature>
<keyword evidence="4" id="KW-1185">Reference proteome</keyword>
<evidence type="ECO:0000256" key="2">
    <source>
        <dbReference type="SAM" id="MobiDB-lite"/>
    </source>
</evidence>